<dbReference type="Proteomes" id="UP000177622">
    <property type="component" value="Unassembled WGS sequence"/>
</dbReference>
<dbReference type="GeneID" id="34578596"/>
<accession>A0A1F5LCR7</accession>
<organism evidence="1 2">
    <name type="scientific">Penicillium arizonense</name>
    <dbReference type="NCBI Taxonomy" id="1835702"/>
    <lineage>
        <taxon>Eukaryota</taxon>
        <taxon>Fungi</taxon>
        <taxon>Dikarya</taxon>
        <taxon>Ascomycota</taxon>
        <taxon>Pezizomycotina</taxon>
        <taxon>Eurotiomycetes</taxon>
        <taxon>Eurotiomycetidae</taxon>
        <taxon>Eurotiales</taxon>
        <taxon>Aspergillaceae</taxon>
        <taxon>Penicillium</taxon>
    </lineage>
</organism>
<dbReference type="RefSeq" id="XP_022486333.1">
    <property type="nucleotide sequence ID" value="XM_022633862.1"/>
</dbReference>
<proteinExistence type="predicted"/>
<comment type="caution">
    <text evidence="1">The sequence shown here is derived from an EMBL/GenBank/DDBJ whole genome shotgun (WGS) entry which is preliminary data.</text>
</comment>
<protein>
    <submittedName>
        <fullName evidence="1">Uncharacterized protein</fullName>
    </submittedName>
</protein>
<evidence type="ECO:0000313" key="1">
    <source>
        <dbReference type="EMBL" id="OGE50887.1"/>
    </source>
</evidence>
<dbReference type="AlphaFoldDB" id="A0A1F5LCR7"/>
<dbReference type="EMBL" id="LXJU01000015">
    <property type="protein sequence ID" value="OGE50887.1"/>
    <property type="molecule type" value="Genomic_DNA"/>
</dbReference>
<keyword evidence="2" id="KW-1185">Reference proteome</keyword>
<reference evidence="1 2" key="1">
    <citation type="journal article" date="2016" name="Sci. Rep.">
        <title>Penicillium arizonense, a new, genome sequenced fungal species, reveals a high chemical diversity in secreted metabolites.</title>
        <authorList>
            <person name="Grijseels S."/>
            <person name="Nielsen J.C."/>
            <person name="Randelovic M."/>
            <person name="Nielsen J."/>
            <person name="Nielsen K.F."/>
            <person name="Workman M."/>
            <person name="Frisvad J.C."/>
        </authorList>
    </citation>
    <scope>NUCLEOTIDE SEQUENCE [LARGE SCALE GENOMIC DNA]</scope>
    <source>
        <strain evidence="1 2">CBS 141311</strain>
    </source>
</reference>
<dbReference type="OrthoDB" id="341259at2759"/>
<name>A0A1F5LCR7_PENAI</name>
<sequence>MSSLLGKAASSAGADEEVEPMVRLLLDCGPLADAIDHTRITALTHATEMQTLGEMITPLEMAAREFQSDLLRNFLDLMITRKLKFDNIPSLLLSALSSSLSLRPGWNLVSLTLSALIKAAAAKIGKPILDLNK</sequence>
<gene>
    <name evidence="1" type="ORF">PENARI_c015G09384</name>
</gene>
<evidence type="ECO:0000313" key="2">
    <source>
        <dbReference type="Proteomes" id="UP000177622"/>
    </source>
</evidence>